<dbReference type="Gene3D" id="3.50.50.60">
    <property type="entry name" value="FAD/NAD(P)-binding domain"/>
    <property type="match status" value="1"/>
</dbReference>
<protein>
    <recommendedName>
        <fullName evidence="6">FAD-binding domain-containing protein</fullName>
    </recommendedName>
</protein>
<keyword evidence="3" id="KW-0274">FAD</keyword>
<comment type="caution">
    <text evidence="7">The sequence shown here is derived from an EMBL/GenBank/DDBJ whole genome shotgun (WGS) entry which is preliminary data.</text>
</comment>
<sequence length="453" mass="49932">MSTFKVIIVGGGLSGALLANGLINHDIDAVVYERDAEGSKREGYQIRLGESSLTGFRACLTGEHMQSIINNLGQSSGDTAGAPTIFNSRFEEIIDLGILPTYARSSAMNRVVLRDALLEPIKKKGRMHYEKGFQRYDIVEERGRERVRVAFSDGSSDTCDVLVGADGSGSRINSQLGANNLVTIESHMPFVYKGDVPQHRLQKLPKCLHKGPMVVFTNKASLYYALYLPQDYKDKTNESEGTSDLAYDETAASFFWGFHIPKSEVPYASPSQVQNAWQLCMDKMDEWGWAQELKDLVRIGSEDNKAGVTPIVGRASNQLPKDWRSKVRSSRSDAEAGHPRVWLIGDAVHAMQPNRGQGGNQAMHDAADILPELLALNDITLTNKALSTQDFQAACARYESRMFDRAFPWVKKSGGTALPSLDLDGYLGTFLKCVSWTVLPAVRFVCKIVGIKG</sequence>
<keyword evidence="4" id="KW-0560">Oxidoreductase</keyword>
<keyword evidence="5" id="KW-0503">Monooxygenase</keyword>
<dbReference type="SUPFAM" id="SSF51905">
    <property type="entry name" value="FAD/NAD(P)-binding domain"/>
    <property type="match status" value="1"/>
</dbReference>
<evidence type="ECO:0000259" key="6">
    <source>
        <dbReference type="Pfam" id="PF01494"/>
    </source>
</evidence>
<gene>
    <name evidence="7" type="ORF">FB567DRAFT_627737</name>
</gene>
<evidence type="ECO:0000256" key="1">
    <source>
        <dbReference type="ARBA" id="ARBA00001974"/>
    </source>
</evidence>
<dbReference type="InterPro" id="IPR002938">
    <property type="entry name" value="FAD-bd"/>
</dbReference>
<proteinExistence type="predicted"/>
<dbReference type="Pfam" id="PF01494">
    <property type="entry name" value="FAD_binding_3"/>
    <property type="match status" value="2"/>
</dbReference>
<dbReference type="PRINTS" id="PR00420">
    <property type="entry name" value="RNGMNOXGNASE"/>
</dbReference>
<feature type="domain" description="FAD-binding" evidence="6">
    <location>
        <begin position="5"/>
        <end position="181"/>
    </location>
</feature>
<dbReference type="InterPro" id="IPR036188">
    <property type="entry name" value="FAD/NAD-bd_sf"/>
</dbReference>
<comment type="cofactor">
    <cofactor evidence="1">
        <name>FAD</name>
        <dbReference type="ChEBI" id="CHEBI:57692"/>
    </cofactor>
</comment>
<organism evidence="7 8">
    <name type="scientific">Paraphoma chrysanthemicola</name>
    <dbReference type="NCBI Taxonomy" id="798071"/>
    <lineage>
        <taxon>Eukaryota</taxon>
        <taxon>Fungi</taxon>
        <taxon>Dikarya</taxon>
        <taxon>Ascomycota</taxon>
        <taxon>Pezizomycotina</taxon>
        <taxon>Dothideomycetes</taxon>
        <taxon>Pleosporomycetidae</taxon>
        <taxon>Pleosporales</taxon>
        <taxon>Pleosporineae</taxon>
        <taxon>Phaeosphaeriaceae</taxon>
        <taxon>Paraphoma</taxon>
    </lineage>
</organism>
<reference evidence="7" key="1">
    <citation type="journal article" date="2021" name="Nat. Commun.">
        <title>Genetic determinants of endophytism in the Arabidopsis root mycobiome.</title>
        <authorList>
            <person name="Mesny F."/>
            <person name="Miyauchi S."/>
            <person name="Thiergart T."/>
            <person name="Pickel B."/>
            <person name="Atanasova L."/>
            <person name="Karlsson M."/>
            <person name="Huettel B."/>
            <person name="Barry K.W."/>
            <person name="Haridas S."/>
            <person name="Chen C."/>
            <person name="Bauer D."/>
            <person name="Andreopoulos W."/>
            <person name="Pangilinan J."/>
            <person name="LaButti K."/>
            <person name="Riley R."/>
            <person name="Lipzen A."/>
            <person name="Clum A."/>
            <person name="Drula E."/>
            <person name="Henrissat B."/>
            <person name="Kohler A."/>
            <person name="Grigoriev I.V."/>
            <person name="Martin F.M."/>
            <person name="Hacquard S."/>
        </authorList>
    </citation>
    <scope>NUCLEOTIDE SEQUENCE</scope>
    <source>
        <strain evidence="7">MPI-SDFR-AT-0120</strain>
    </source>
</reference>
<accession>A0A8K0R9W7</accession>
<evidence type="ECO:0000256" key="2">
    <source>
        <dbReference type="ARBA" id="ARBA00022630"/>
    </source>
</evidence>
<name>A0A8K0R9W7_9PLEO</name>
<dbReference type="EMBL" id="JAGMVJ010000007">
    <property type="protein sequence ID" value="KAH7089239.1"/>
    <property type="molecule type" value="Genomic_DNA"/>
</dbReference>
<evidence type="ECO:0000313" key="7">
    <source>
        <dbReference type="EMBL" id="KAH7089239.1"/>
    </source>
</evidence>
<keyword evidence="8" id="KW-1185">Reference proteome</keyword>
<evidence type="ECO:0000256" key="5">
    <source>
        <dbReference type="ARBA" id="ARBA00023033"/>
    </source>
</evidence>
<evidence type="ECO:0000256" key="3">
    <source>
        <dbReference type="ARBA" id="ARBA00022827"/>
    </source>
</evidence>
<evidence type="ECO:0000256" key="4">
    <source>
        <dbReference type="ARBA" id="ARBA00023002"/>
    </source>
</evidence>
<dbReference type="GO" id="GO:0004497">
    <property type="term" value="F:monooxygenase activity"/>
    <property type="evidence" value="ECO:0007669"/>
    <property type="project" value="UniProtKB-KW"/>
</dbReference>
<keyword evidence="2" id="KW-0285">Flavoprotein</keyword>
<dbReference type="Proteomes" id="UP000813461">
    <property type="component" value="Unassembled WGS sequence"/>
</dbReference>
<dbReference type="GO" id="GO:0071949">
    <property type="term" value="F:FAD binding"/>
    <property type="evidence" value="ECO:0007669"/>
    <property type="project" value="InterPro"/>
</dbReference>
<dbReference type="PANTHER" id="PTHR47178">
    <property type="entry name" value="MONOOXYGENASE, FAD-BINDING"/>
    <property type="match status" value="1"/>
</dbReference>
<dbReference type="OrthoDB" id="47494at2759"/>
<evidence type="ECO:0000313" key="8">
    <source>
        <dbReference type="Proteomes" id="UP000813461"/>
    </source>
</evidence>
<dbReference type="PANTHER" id="PTHR47178:SF5">
    <property type="entry name" value="FAD-BINDING DOMAIN-CONTAINING PROTEIN"/>
    <property type="match status" value="1"/>
</dbReference>
<feature type="domain" description="FAD-binding" evidence="6">
    <location>
        <begin position="302"/>
        <end position="374"/>
    </location>
</feature>
<dbReference type="AlphaFoldDB" id="A0A8K0R9W7"/>